<keyword evidence="4" id="KW-1185">Reference proteome</keyword>
<evidence type="ECO:0000313" key="3">
    <source>
        <dbReference type="EMBL" id="SMB97863.1"/>
    </source>
</evidence>
<feature type="domain" description="HD" evidence="2">
    <location>
        <begin position="284"/>
        <end position="374"/>
    </location>
</feature>
<dbReference type="SUPFAM" id="SSF109604">
    <property type="entry name" value="HD-domain/PDEase-like"/>
    <property type="match status" value="1"/>
</dbReference>
<name>A0A1W1VX92_9FIRM</name>
<gene>
    <name evidence="3" type="ORF">SAMN00808754_1998</name>
</gene>
<keyword evidence="1" id="KW-0175">Coiled coil</keyword>
<dbReference type="Proteomes" id="UP000192569">
    <property type="component" value="Chromosome I"/>
</dbReference>
<evidence type="ECO:0000313" key="4">
    <source>
        <dbReference type="Proteomes" id="UP000192569"/>
    </source>
</evidence>
<protein>
    <submittedName>
        <fullName evidence="3">HD domain-containing protein</fullName>
    </submittedName>
</protein>
<proteinExistence type="predicted"/>
<organism evidence="3 4">
    <name type="scientific">Thermanaeromonas toyohensis ToBE</name>
    <dbReference type="NCBI Taxonomy" id="698762"/>
    <lineage>
        <taxon>Bacteria</taxon>
        <taxon>Bacillati</taxon>
        <taxon>Bacillota</taxon>
        <taxon>Clostridia</taxon>
        <taxon>Neomoorellales</taxon>
        <taxon>Neomoorellaceae</taxon>
        <taxon>Thermanaeromonas</taxon>
    </lineage>
</organism>
<sequence>MPKVKEESLLSEIANIMISTGSYIVQVETQTGEPIGWIDVLDLLRSYVDIPQREGLKARDICRPIEASDHLDVETAGEELSQWLIRDGRVLPYFISPDKSTSGLLLASEIMAELLGLKEQETQKRQAAERAYQELGEQVPLGIALVDSEGHLFYANALAQRVINGAGMVPQDLRELASSGRSKIVKLDNRHYRIGTRKMKMEPTRAPEDYSFLVIFTDVTTEYNLVEQLRSAREEAELALAVMLPDQRITLRLQSIVEYTDTYDPQTGKIKITGVISQGVYRHVINILRLIADTFRQGLMELPGMEKNTLVTAAIFHDLAKVQPELKIGDLVVPQETFEQGYLHAFRGAALAEGIYRLSPEIVEIIKYHHHNEEDLPSTFPNHLLPMYRFFRLIDGLSAAITRRNATVKITVNGSRLSVIENNPVPCYNRSFVFDLYSGKTY</sequence>
<dbReference type="AlphaFoldDB" id="A0A1W1VX92"/>
<accession>A0A1W1VX92</accession>
<dbReference type="STRING" id="698762.SAMN00808754_1998"/>
<dbReference type="InterPro" id="IPR006674">
    <property type="entry name" value="HD_domain"/>
</dbReference>
<evidence type="ECO:0000259" key="2">
    <source>
        <dbReference type="Pfam" id="PF01966"/>
    </source>
</evidence>
<reference evidence="3 4" key="1">
    <citation type="submission" date="2017-04" db="EMBL/GenBank/DDBJ databases">
        <authorList>
            <person name="Afonso C.L."/>
            <person name="Miller P.J."/>
            <person name="Scott M.A."/>
            <person name="Spackman E."/>
            <person name="Goraichik I."/>
            <person name="Dimitrov K.M."/>
            <person name="Suarez D.L."/>
            <person name="Swayne D.E."/>
        </authorList>
    </citation>
    <scope>NUCLEOTIDE SEQUENCE [LARGE SCALE GENOMIC DNA]</scope>
    <source>
        <strain evidence="3 4">ToBE</strain>
    </source>
</reference>
<feature type="coiled-coil region" evidence="1">
    <location>
        <begin position="111"/>
        <end position="138"/>
    </location>
</feature>
<dbReference type="Pfam" id="PF01966">
    <property type="entry name" value="HD"/>
    <property type="match status" value="1"/>
</dbReference>
<dbReference type="InterPro" id="IPR003607">
    <property type="entry name" value="HD/PDEase_dom"/>
</dbReference>
<evidence type="ECO:0000256" key="1">
    <source>
        <dbReference type="SAM" id="Coils"/>
    </source>
</evidence>
<dbReference type="CDD" id="cd00077">
    <property type="entry name" value="HDc"/>
    <property type="match status" value="1"/>
</dbReference>
<dbReference type="EMBL" id="LT838272">
    <property type="protein sequence ID" value="SMB97863.1"/>
    <property type="molecule type" value="Genomic_DNA"/>
</dbReference>
<dbReference type="Gene3D" id="1.10.3210.10">
    <property type="entry name" value="Hypothetical protein af1432"/>
    <property type="match status" value="1"/>
</dbReference>